<sequence length="144" mass="17153">MTKWLSWRRTSRTMSICLMIRQSRSASGKTASTRRTCSGLRRNMRRRESWSESSGITCPRTLRRATRKSTLRWMSGRRCPTRNRRNGKQNSLRPRRTSLVRRMPGPSRTSTNCCWTIRSISCKHSGWTAARRRTKRHRSRRLRR</sequence>
<dbReference type="EMBL" id="HBUE01206834">
    <property type="protein sequence ID" value="CAG6532407.1"/>
    <property type="molecule type" value="Transcribed_RNA"/>
</dbReference>
<dbReference type="EMBL" id="HBUE01313142">
    <property type="protein sequence ID" value="CAG6584285.1"/>
    <property type="molecule type" value="Transcribed_RNA"/>
</dbReference>
<dbReference type="EMBL" id="HBUE01206836">
    <property type="protein sequence ID" value="CAG6532413.1"/>
    <property type="molecule type" value="Transcribed_RNA"/>
</dbReference>
<dbReference type="AlphaFoldDB" id="A0A8D8BJZ5"/>
<feature type="compositionally biased region" description="Basic residues" evidence="1">
    <location>
        <begin position="79"/>
        <end position="99"/>
    </location>
</feature>
<evidence type="ECO:0000256" key="1">
    <source>
        <dbReference type="SAM" id="MobiDB-lite"/>
    </source>
</evidence>
<organism evidence="2">
    <name type="scientific">Culex pipiens</name>
    <name type="common">House mosquito</name>
    <dbReference type="NCBI Taxonomy" id="7175"/>
    <lineage>
        <taxon>Eukaryota</taxon>
        <taxon>Metazoa</taxon>
        <taxon>Ecdysozoa</taxon>
        <taxon>Arthropoda</taxon>
        <taxon>Hexapoda</taxon>
        <taxon>Insecta</taxon>
        <taxon>Pterygota</taxon>
        <taxon>Neoptera</taxon>
        <taxon>Endopterygota</taxon>
        <taxon>Diptera</taxon>
        <taxon>Nematocera</taxon>
        <taxon>Culicoidea</taxon>
        <taxon>Culicidae</taxon>
        <taxon>Culicinae</taxon>
        <taxon>Culicini</taxon>
        <taxon>Culex</taxon>
        <taxon>Culex</taxon>
    </lineage>
</organism>
<accession>A0A8D8BJZ5</accession>
<proteinExistence type="predicted"/>
<evidence type="ECO:0000313" key="2">
    <source>
        <dbReference type="EMBL" id="CAG6475803.1"/>
    </source>
</evidence>
<name>A0A8D8BJZ5_CULPI</name>
<dbReference type="EMBL" id="HBUE01313140">
    <property type="protein sequence ID" value="CAG6584279.1"/>
    <property type="molecule type" value="Transcribed_RNA"/>
</dbReference>
<dbReference type="EMBL" id="HBUE01206835">
    <property type="protein sequence ID" value="CAG6532410.1"/>
    <property type="molecule type" value="Transcribed_RNA"/>
</dbReference>
<protein>
    <submittedName>
        <fullName evidence="2">(northern house mosquito) hypothetical protein</fullName>
    </submittedName>
</protein>
<dbReference type="EMBL" id="HBUE01313141">
    <property type="protein sequence ID" value="CAG6584282.1"/>
    <property type="molecule type" value="Transcribed_RNA"/>
</dbReference>
<dbReference type="EMBL" id="HBUE01077284">
    <property type="protein sequence ID" value="CAG6475803.1"/>
    <property type="molecule type" value="Transcribed_RNA"/>
</dbReference>
<reference evidence="2" key="1">
    <citation type="submission" date="2021-05" db="EMBL/GenBank/DDBJ databases">
        <authorList>
            <person name="Alioto T."/>
            <person name="Alioto T."/>
            <person name="Gomez Garrido J."/>
        </authorList>
    </citation>
    <scope>NUCLEOTIDE SEQUENCE</scope>
</reference>
<feature type="region of interest" description="Disordered" evidence="1">
    <location>
        <begin position="76"/>
        <end position="105"/>
    </location>
</feature>